<dbReference type="InterPro" id="IPR011990">
    <property type="entry name" value="TPR-like_helical_dom_sf"/>
</dbReference>
<evidence type="ECO:0000256" key="2">
    <source>
        <dbReference type="SAM" id="MobiDB-lite"/>
    </source>
</evidence>
<dbReference type="EMBL" id="JBBCAQ010000036">
    <property type="protein sequence ID" value="KAK7575867.1"/>
    <property type="molecule type" value="Genomic_DNA"/>
</dbReference>
<dbReference type="Proteomes" id="UP001367676">
    <property type="component" value="Unassembled WGS sequence"/>
</dbReference>
<feature type="repeat" description="TPR" evidence="1">
    <location>
        <begin position="742"/>
        <end position="775"/>
    </location>
</feature>
<keyword evidence="4" id="KW-1185">Reference proteome</keyword>
<dbReference type="Gene3D" id="1.25.40.10">
    <property type="entry name" value="Tetratricopeptide repeat domain"/>
    <property type="match status" value="3"/>
</dbReference>
<name>A0AAN9XZ26_9HEMI</name>
<dbReference type="PANTHER" id="PTHR23082">
    <property type="entry name" value="TRANSCRIPTION INITIATION FACTOR IIIC TFIIIC , POLYPEPTIDE 3-RELATED"/>
    <property type="match status" value="1"/>
</dbReference>
<evidence type="ECO:0000313" key="3">
    <source>
        <dbReference type="EMBL" id="KAK7575867.1"/>
    </source>
</evidence>
<protein>
    <recommendedName>
        <fullName evidence="5">General transcription factor 3C polypeptide 3</fullName>
    </recommendedName>
</protein>
<gene>
    <name evidence="3" type="ORF">V9T40_012153</name>
</gene>
<comment type="caution">
    <text evidence="3">The sequence shown here is derived from an EMBL/GenBank/DDBJ whole genome shotgun (WGS) entry which is preliminary data.</text>
</comment>
<dbReference type="PROSITE" id="PS50005">
    <property type="entry name" value="TPR"/>
    <property type="match status" value="2"/>
</dbReference>
<dbReference type="InterPro" id="IPR019734">
    <property type="entry name" value="TPR_rpt"/>
</dbReference>
<feature type="region of interest" description="Disordered" evidence="2">
    <location>
        <begin position="78"/>
        <end position="115"/>
    </location>
</feature>
<evidence type="ECO:0000256" key="1">
    <source>
        <dbReference type="PROSITE-ProRule" id="PRU00339"/>
    </source>
</evidence>
<proteinExistence type="predicted"/>
<dbReference type="Pfam" id="PF13181">
    <property type="entry name" value="TPR_8"/>
    <property type="match status" value="3"/>
</dbReference>
<evidence type="ECO:0008006" key="5">
    <source>
        <dbReference type="Google" id="ProtNLM"/>
    </source>
</evidence>
<dbReference type="GO" id="GO:0006383">
    <property type="term" value="P:transcription by RNA polymerase III"/>
    <property type="evidence" value="ECO:0007669"/>
    <property type="project" value="InterPro"/>
</dbReference>
<accession>A0AAN9XZ26</accession>
<dbReference type="SUPFAM" id="SSF48452">
    <property type="entry name" value="TPR-like"/>
    <property type="match status" value="2"/>
</dbReference>
<dbReference type="PANTHER" id="PTHR23082:SF0">
    <property type="entry name" value="GENERAL TRANSCRIPTION FACTOR 3C POLYPEPTIDE 3"/>
    <property type="match status" value="1"/>
</dbReference>
<feature type="repeat" description="TPR" evidence="1">
    <location>
        <begin position="418"/>
        <end position="451"/>
    </location>
</feature>
<evidence type="ECO:0000313" key="4">
    <source>
        <dbReference type="Proteomes" id="UP001367676"/>
    </source>
</evidence>
<keyword evidence="1" id="KW-0802">TPR repeat</keyword>
<dbReference type="AlphaFoldDB" id="A0AAN9XZ26"/>
<dbReference type="GO" id="GO:0000127">
    <property type="term" value="C:transcription factor TFIIIC complex"/>
    <property type="evidence" value="ECO:0007669"/>
    <property type="project" value="TreeGrafter"/>
</dbReference>
<sequence length="813" mass="94118">MAEYTELKNLIDPYCMSESSQPDAVTKFMNGEISFGDYLQQLNEQSSISNSFSEKPVKVVPAFNTLSIGILDDTELSASSGASCSENDENNDVLEGKEKTNFSSKKRRPQRSKLSPTLRAVMGQANVCFAKGDTESAVKICLEIIKEEPNASEPFRTLSSIYEGIGETEKSLQMRIIAAHLGPTDKEEWIQLADILKGEQRYREAVSCCTRAISLDELNVAIHEKRIELMKLGRLSNLEDYGYHRLIHKLDPKTDGPTVIRIRNIIGTSYYQDKKFEKACEIWNYVFRNCKELITDNEIELYTNALVCAQKYDKCLSILRKLCGISVLKKCVNGDEVIIDATVCKDISTNIRIKLAMCLIHYHSYDFARFQIKIFLNEDPDQYGQFFYAIASKLVDDGMYRDALLLLYRLTESKMNSSDIWFNITLCYKNLGELEQCFQSYRTAINLFPNDDDIKLKFCNELKSVGLYNEAVEVTLKDRSNISLMIYERCQLYYLLEDYDAFIDSALQLFRLHYIEIKRVDEFTLFESLFRSHKKYNGKLMFHFDGTDIDHCVPLEDEWQVFIKVCNLYIQRKDYDLFQQLVCSLCLSCKFLPKRSELRSVLILACIYNQDYGLGFVLTRTFLLSSEVPKRAWNLFYLASFRADYSIIHKFLSRLLIKNPNDNNALMMYANHSFFAGTYKYALNDYCILYKKHESPLLSYMIALNFVHIACQKFSTNKHALVTQMLAFFMKYQKKRGSAASQEVFYNMGRAFHQLELLPQAMFYYNEALSYKPAIDDAMFDLTCDIAFNLHLIYTNAGQFDLAKTYLEKYIVI</sequence>
<reference evidence="3 4" key="1">
    <citation type="submission" date="2024-03" db="EMBL/GenBank/DDBJ databases">
        <title>Adaptation during the transition from Ophiocordyceps entomopathogen to insect associate is accompanied by gene loss and intensified selection.</title>
        <authorList>
            <person name="Ward C.M."/>
            <person name="Onetto C.A."/>
            <person name="Borneman A.R."/>
        </authorList>
    </citation>
    <scope>NUCLEOTIDE SEQUENCE [LARGE SCALE GENOMIC DNA]</scope>
    <source>
        <strain evidence="3">AWRI1</strain>
        <tissue evidence="3">Single Adult Female</tissue>
    </source>
</reference>
<dbReference type="InterPro" id="IPR039340">
    <property type="entry name" value="Tfc4/TFIIIC-102/Sfc4"/>
</dbReference>
<organism evidence="3 4">
    <name type="scientific">Parthenolecanium corni</name>
    <dbReference type="NCBI Taxonomy" id="536013"/>
    <lineage>
        <taxon>Eukaryota</taxon>
        <taxon>Metazoa</taxon>
        <taxon>Ecdysozoa</taxon>
        <taxon>Arthropoda</taxon>
        <taxon>Hexapoda</taxon>
        <taxon>Insecta</taxon>
        <taxon>Pterygota</taxon>
        <taxon>Neoptera</taxon>
        <taxon>Paraneoptera</taxon>
        <taxon>Hemiptera</taxon>
        <taxon>Sternorrhyncha</taxon>
        <taxon>Coccoidea</taxon>
        <taxon>Coccidae</taxon>
        <taxon>Parthenolecanium</taxon>
    </lineage>
</organism>
<dbReference type="SMART" id="SM00028">
    <property type="entry name" value="TPR"/>
    <property type="match status" value="5"/>
</dbReference>